<feature type="signal peptide" evidence="1">
    <location>
        <begin position="1"/>
        <end position="27"/>
    </location>
</feature>
<feature type="chain" id="PRO_5042956986" description="Plant thionin family protein" evidence="1">
    <location>
        <begin position="28"/>
        <end position="74"/>
    </location>
</feature>
<reference evidence="2 3" key="1">
    <citation type="journal article" date="2023" name="Hortic Res">
        <title>Pangenome of water caltrop reveals structural variations and asymmetric subgenome divergence after allopolyploidization.</title>
        <authorList>
            <person name="Zhang X."/>
            <person name="Chen Y."/>
            <person name="Wang L."/>
            <person name="Yuan Y."/>
            <person name="Fang M."/>
            <person name="Shi L."/>
            <person name="Lu R."/>
            <person name="Comes H.P."/>
            <person name="Ma Y."/>
            <person name="Chen Y."/>
            <person name="Huang G."/>
            <person name="Zhou Y."/>
            <person name="Zheng Z."/>
            <person name="Qiu Y."/>
        </authorList>
    </citation>
    <scope>NUCLEOTIDE SEQUENCE [LARGE SCALE GENOMIC DNA]</scope>
    <source>
        <strain evidence="2">F231</strain>
    </source>
</reference>
<organism evidence="2 3">
    <name type="scientific">Trapa natans</name>
    <name type="common">Water chestnut</name>
    <dbReference type="NCBI Taxonomy" id="22666"/>
    <lineage>
        <taxon>Eukaryota</taxon>
        <taxon>Viridiplantae</taxon>
        <taxon>Streptophyta</taxon>
        <taxon>Embryophyta</taxon>
        <taxon>Tracheophyta</taxon>
        <taxon>Spermatophyta</taxon>
        <taxon>Magnoliopsida</taxon>
        <taxon>eudicotyledons</taxon>
        <taxon>Gunneridae</taxon>
        <taxon>Pentapetalae</taxon>
        <taxon>rosids</taxon>
        <taxon>malvids</taxon>
        <taxon>Myrtales</taxon>
        <taxon>Lythraceae</taxon>
        <taxon>Trapa</taxon>
    </lineage>
</organism>
<proteinExistence type="predicted"/>
<keyword evidence="1" id="KW-0732">Signal</keyword>
<name>A0AAN7KV93_TRANT</name>
<evidence type="ECO:0008006" key="4">
    <source>
        <dbReference type="Google" id="ProtNLM"/>
    </source>
</evidence>
<dbReference type="EMBL" id="JAXQNO010000018">
    <property type="protein sequence ID" value="KAK4776968.1"/>
    <property type="molecule type" value="Genomic_DNA"/>
</dbReference>
<evidence type="ECO:0000313" key="3">
    <source>
        <dbReference type="Proteomes" id="UP001346149"/>
    </source>
</evidence>
<gene>
    <name evidence="2" type="ORF">SAY86_005656</name>
</gene>
<keyword evidence="3" id="KW-1185">Reference proteome</keyword>
<dbReference type="AlphaFoldDB" id="A0AAN7KV93"/>
<accession>A0AAN7KV93</accession>
<dbReference type="Proteomes" id="UP001346149">
    <property type="component" value="Unassembled WGS sequence"/>
</dbReference>
<comment type="caution">
    <text evidence="2">The sequence shown here is derived from an EMBL/GenBank/DDBJ whole genome shotgun (WGS) entry which is preliminary data.</text>
</comment>
<evidence type="ECO:0000256" key="1">
    <source>
        <dbReference type="SAM" id="SignalP"/>
    </source>
</evidence>
<evidence type="ECO:0000313" key="2">
    <source>
        <dbReference type="EMBL" id="KAK4776968.1"/>
    </source>
</evidence>
<sequence>MADQRRMRVTLILTMVVAMAFAGSGEARKCMDECMPVCMKIDRATHEKCVPACEGYCDQIEGSSKGGCHQWACN</sequence>
<protein>
    <recommendedName>
        <fullName evidence="4">Plant thionin family protein</fullName>
    </recommendedName>
</protein>